<reference evidence="3 4" key="1">
    <citation type="submission" date="2024-02" db="EMBL/GenBank/DDBJ databases">
        <authorList>
            <person name="Chen Y."/>
            <person name="Shah S."/>
            <person name="Dougan E. K."/>
            <person name="Thang M."/>
            <person name="Chan C."/>
        </authorList>
    </citation>
    <scope>NUCLEOTIDE SEQUENCE [LARGE SCALE GENOMIC DNA]</scope>
</reference>
<proteinExistence type="predicted"/>
<evidence type="ECO:0000313" key="3">
    <source>
        <dbReference type="EMBL" id="CAK9014180.1"/>
    </source>
</evidence>
<accession>A0ABP0JIT1</accession>
<dbReference type="Proteomes" id="UP001642484">
    <property type="component" value="Unassembled WGS sequence"/>
</dbReference>
<comment type="caution">
    <text evidence="3">The sequence shown here is derived from an EMBL/GenBank/DDBJ whole genome shotgun (WGS) entry which is preliminary data.</text>
</comment>
<dbReference type="EMBL" id="CAXAMN010005557">
    <property type="protein sequence ID" value="CAK9014180.1"/>
    <property type="molecule type" value="Genomic_DNA"/>
</dbReference>
<feature type="region of interest" description="Disordered" evidence="1">
    <location>
        <begin position="574"/>
        <end position="597"/>
    </location>
</feature>
<feature type="domain" description="Methyltransferase FkbM" evidence="2">
    <location>
        <begin position="442"/>
        <end position="548"/>
    </location>
</feature>
<evidence type="ECO:0000256" key="1">
    <source>
        <dbReference type="SAM" id="MobiDB-lite"/>
    </source>
</evidence>
<keyword evidence="4" id="KW-1185">Reference proteome</keyword>
<gene>
    <name evidence="3" type="ORF">CCMP2556_LOCUS11564</name>
</gene>
<dbReference type="InterPro" id="IPR006342">
    <property type="entry name" value="FkbM_mtfrase"/>
</dbReference>
<name>A0ABP0JIT1_9DINO</name>
<evidence type="ECO:0000313" key="4">
    <source>
        <dbReference type="Proteomes" id="UP001642484"/>
    </source>
</evidence>
<sequence length="597" mass="65718">MAQLLWPWCPVGLPDHSSTLECAWHNREILCFLYFRQKGRLLPAGPGRTAGILRRVAGWTTIASDGHWDTQSHLGGTALSLVLRKSHARSKASKLRRARLEAFLGRLRFEVRPQFSDTSGGSCPGNALVVGVQRCSGMLWAGLTLAMLDQRGQLNGIARAAHVLLEIHLAKFDLNSEHLRPPQMADAFVVSLVSSTDEWAVAQALHPSAGLMGSFLAPSAQPGGVALPLEVLADEGLLGTLLGRSPELLQLYVANEAELLRAWQLAKPLLGAATTLCFNAQVTISQIPGLAKLPATPWPGGPGNTGLRCVAATDSAIRVHRRWSRPLSSRLDVGSGAGLHLRGSVPVADLEKLLPGVKSIWLEVGCNNWELLRDQLPADGSTWLLTLEPLVDKFAFLRAFGDRRQLVLPLAAAESQFGPWAALRSQNYSDFRGRKGVTFQESGASSLLRYANGFMDHRWEGAEAQYRNFREYMVPTVPLHWVVETLLGRRQIDFLKIDAQGLDYSVFNSLGPYVGHVKRVQMELHEHVRHEGEVPCSEVFRRMELHGFHVSHGGPCPMWDSSTHDEVDVVFERRTSSPSDAKGVTARPMPHAAHRWT</sequence>
<organism evidence="3 4">
    <name type="scientific">Durusdinium trenchii</name>
    <dbReference type="NCBI Taxonomy" id="1381693"/>
    <lineage>
        <taxon>Eukaryota</taxon>
        <taxon>Sar</taxon>
        <taxon>Alveolata</taxon>
        <taxon>Dinophyceae</taxon>
        <taxon>Suessiales</taxon>
        <taxon>Symbiodiniaceae</taxon>
        <taxon>Durusdinium</taxon>
    </lineage>
</organism>
<dbReference type="Pfam" id="PF05050">
    <property type="entry name" value="Methyltransf_21"/>
    <property type="match status" value="1"/>
</dbReference>
<evidence type="ECO:0000259" key="2">
    <source>
        <dbReference type="Pfam" id="PF05050"/>
    </source>
</evidence>
<protein>
    <recommendedName>
        <fullName evidence="2">Methyltransferase FkbM domain-containing protein</fullName>
    </recommendedName>
</protein>